<reference evidence="8 9" key="1">
    <citation type="submission" date="2019-09" db="EMBL/GenBank/DDBJ databases">
        <title>Bird 10,000 Genomes (B10K) Project - Family phase.</title>
        <authorList>
            <person name="Zhang G."/>
        </authorList>
    </citation>
    <scope>NUCLEOTIDE SEQUENCE [LARGE SCALE GENOMIC DNA]</scope>
    <source>
        <strain evidence="8">B10K-DU-029-33</strain>
        <tissue evidence="8">Heart</tissue>
    </source>
</reference>
<evidence type="ECO:0000256" key="5">
    <source>
        <dbReference type="ARBA" id="ARBA00023180"/>
    </source>
</evidence>
<dbReference type="AlphaFoldDB" id="A0A7K8FT00"/>
<dbReference type="Proteomes" id="UP000548317">
    <property type="component" value="Unassembled WGS sequence"/>
</dbReference>
<evidence type="ECO:0000256" key="2">
    <source>
        <dbReference type="ARBA" id="ARBA00022525"/>
    </source>
</evidence>
<evidence type="ECO:0000256" key="1">
    <source>
        <dbReference type="ARBA" id="ARBA00004613"/>
    </source>
</evidence>
<keyword evidence="3 6" id="KW-0732">Signal</keyword>
<feature type="signal peptide" evidence="6">
    <location>
        <begin position="1"/>
        <end position="23"/>
    </location>
</feature>
<keyword evidence="4" id="KW-1015">Disulfide bond</keyword>
<evidence type="ECO:0000313" key="8">
    <source>
        <dbReference type="EMBL" id="NXB66532.1"/>
    </source>
</evidence>
<name>A0A7K8FT00_9CORV</name>
<evidence type="ECO:0000256" key="3">
    <source>
        <dbReference type="ARBA" id="ARBA00022729"/>
    </source>
</evidence>
<evidence type="ECO:0000313" key="9">
    <source>
        <dbReference type="Proteomes" id="UP000548317"/>
    </source>
</evidence>
<dbReference type="Pfam" id="PF02199">
    <property type="entry name" value="SapA"/>
    <property type="match status" value="1"/>
</dbReference>
<keyword evidence="2" id="KW-0964">Secreted</keyword>
<keyword evidence="5" id="KW-0325">Glycoprotein</keyword>
<keyword evidence="9" id="KW-1185">Reference proteome</keyword>
<evidence type="ECO:0000256" key="6">
    <source>
        <dbReference type="SAM" id="SignalP"/>
    </source>
</evidence>
<evidence type="ECO:0000259" key="7">
    <source>
        <dbReference type="PROSITE" id="PS51110"/>
    </source>
</evidence>
<dbReference type="PROSITE" id="PS51110">
    <property type="entry name" value="SAP_A"/>
    <property type="match status" value="1"/>
</dbReference>
<dbReference type="EMBL" id="VZTI01005032">
    <property type="protein sequence ID" value="NXB66532.1"/>
    <property type="molecule type" value="Genomic_DNA"/>
</dbReference>
<feature type="non-terminal residue" evidence="8">
    <location>
        <position position="189"/>
    </location>
</feature>
<proteinExistence type="predicted"/>
<comment type="caution">
    <text evidence="8">The sequence shown here is derived from an EMBL/GenBank/DDBJ whole genome shotgun (WGS) entry which is preliminary data.</text>
</comment>
<comment type="subcellular location">
    <subcellularLocation>
        <location evidence="1">Secreted</location>
    </subcellularLocation>
</comment>
<accession>A0A7K8FT00</accession>
<feature type="chain" id="PRO_5029876492" evidence="6">
    <location>
        <begin position="24"/>
        <end position="189"/>
    </location>
</feature>
<sequence length="189" mass="20481">LPGPLRWVLTVATGLGAPGGGCGVPPSAWCQNWVTALRCGALGHCPHLSQGPPDMDVCALCQQLLGFLRHISNQSSVEVPVGTGDRGHCGSVVGILCLHLPFMVTPCQALVQALVHRLLYECQHLMRWRRPHRRWSRQCWGAQPRRSVPIPGPQCPLPQGSGGAGQSPEALPMPVPLCWMCRKLVERAE</sequence>
<gene>
    <name evidence="8" type="primary">Sftpb</name>
    <name evidence="8" type="ORF">STRCIN_R16004</name>
</gene>
<dbReference type="InterPro" id="IPR003119">
    <property type="entry name" value="SAP_A"/>
</dbReference>
<feature type="domain" description="Saposin A-type" evidence="7">
    <location>
        <begin position="15"/>
        <end position="55"/>
    </location>
</feature>
<feature type="non-terminal residue" evidence="8">
    <location>
        <position position="1"/>
    </location>
</feature>
<protein>
    <submittedName>
        <fullName evidence="8">PSPB protein</fullName>
    </submittedName>
</protein>
<evidence type="ECO:0000256" key="4">
    <source>
        <dbReference type="ARBA" id="ARBA00023157"/>
    </source>
</evidence>
<organism evidence="8 9">
    <name type="scientific">Struthidea cinerea</name>
    <dbReference type="NCBI Taxonomy" id="181839"/>
    <lineage>
        <taxon>Eukaryota</taxon>
        <taxon>Metazoa</taxon>
        <taxon>Chordata</taxon>
        <taxon>Craniata</taxon>
        <taxon>Vertebrata</taxon>
        <taxon>Euteleostomi</taxon>
        <taxon>Archelosauria</taxon>
        <taxon>Archosauria</taxon>
        <taxon>Dinosauria</taxon>
        <taxon>Saurischia</taxon>
        <taxon>Theropoda</taxon>
        <taxon>Coelurosauria</taxon>
        <taxon>Aves</taxon>
        <taxon>Neognathae</taxon>
        <taxon>Neoaves</taxon>
        <taxon>Telluraves</taxon>
        <taxon>Australaves</taxon>
        <taxon>Passeriformes</taxon>
        <taxon>Corvoidea</taxon>
        <taxon>Corcoracidae</taxon>
        <taxon>Struthidea</taxon>
    </lineage>
</organism>
<dbReference type="GO" id="GO:0005576">
    <property type="term" value="C:extracellular region"/>
    <property type="evidence" value="ECO:0007669"/>
    <property type="project" value="UniProtKB-SubCell"/>
</dbReference>